<evidence type="ECO:0000313" key="1">
    <source>
        <dbReference type="EMBL" id="KAG0017725.1"/>
    </source>
</evidence>
<sequence length="156" mass="18128">MNERLREELMMMNSLDSELALSENSSARYVLRGSFHANGVQLHLNAINERTIAINERTIAEHKYNRSRNRHKPNMKLMHDRHEGYDSFLREIQNTFSDQNTVLSYRIVDGDTTANVESNLPNKRLNYLLPIDGPNNFVIKRQSTSEITVQDQHTNT</sequence>
<protein>
    <submittedName>
        <fullName evidence="1">Uncharacterized protein</fullName>
    </submittedName>
</protein>
<accession>A0A9P6T1D6</accession>
<gene>
    <name evidence="1" type="ORF">BGZ80_007994</name>
</gene>
<dbReference type="Proteomes" id="UP000703661">
    <property type="component" value="Unassembled WGS sequence"/>
</dbReference>
<evidence type="ECO:0000313" key="2">
    <source>
        <dbReference type="Proteomes" id="UP000703661"/>
    </source>
</evidence>
<reference evidence="1" key="1">
    <citation type="journal article" date="2020" name="Fungal Divers.">
        <title>Resolving the Mortierellaceae phylogeny through synthesis of multi-gene phylogenetics and phylogenomics.</title>
        <authorList>
            <person name="Vandepol N."/>
            <person name="Liber J."/>
            <person name="Desiro A."/>
            <person name="Na H."/>
            <person name="Kennedy M."/>
            <person name="Barry K."/>
            <person name="Grigoriev I.V."/>
            <person name="Miller A.N."/>
            <person name="O'Donnell K."/>
            <person name="Stajich J.E."/>
            <person name="Bonito G."/>
        </authorList>
    </citation>
    <scope>NUCLEOTIDE SEQUENCE</scope>
    <source>
        <strain evidence="1">NRRL 2769</strain>
    </source>
</reference>
<dbReference type="EMBL" id="JAAAID010000420">
    <property type="protein sequence ID" value="KAG0017725.1"/>
    <property type="molecule type" value="Genomic_DNA"/>
</dbReference>
<proteinExistence type="predicted"/>
<dbReference type="AlphaFoldDB" id="A0A9P6T1D6"/>
<comment type="caution">
    <text evidence="1">The sequence shown here is derived from an EMBL/GenBank/DDBJ whole genome shotgun (WGS) entry which is preliminary data.</text>
</comment>
<organism evidence="1 2">
    <name type="scientific">Entomortierella chlamydospora</name>
    <dbReference type="NCBI Taxonomy" id="101097"/>
    <lineage>
        <taxon>Eukaryota</taxon>
        <taxon>Fungi</taxon>
        <taxon>Fungi incertae sedis</taxon>
        <taxon>Mucoromycota</taxon>
        <taxon>Mortierellomycotina</taxon>
        <taxon>Mortierellomycetes</taxon>
        <taxon>Mortierellales</taxon>
        <taxon>Mortierellaceae</taxon>
        <taxon>Entomortierella</taxon>
    </lineage>
</organism>
<name>A0A9P6T1D6_9FUNG</name>
<keyword evidence="2" id="KW-1185">Reference proteome</keyword>